<evidence type="ECO:0000259" key="7">
    <source>
        <dbReference type="Pfam" id="PF02397"/>
    </source>
</evidence>
<gene>
    <name evidence="8" type="primary">cpsE</name>
</gene>
<dbReference type="GO" id="GO:0016020">
    <property type="term" value="C:membrane"/>
    <property type="evidence" value="ECO:0007669"/>
    <property type="project" value="UniProtKB-SubCell"/>
</dbReference>
<reference evidence="8" key="2">
    <citation type="submission" date="2016-12" db="EMBL/GenBank/DDBJ databases">
        <authorList>
            <person name="Song W.-J."/>
            <person name="Kurnit D.M."/>
        </authorList>
    </citation>
    <scope>NUCLEOTIDE SEQUENCE</scope>
    <source>
        <strain evidence="8">NT6</strain>
    </source>
</reference>
<comment type="subcellular location">
    <subcellularLocation>
        <location evidence="1">Membrane</location>
        <topology evidence="1">Multi-pass membrane protein</topology>
    </subcellularLocation>
</comment>
<dbReference type="AlphaFoldDB" id="A0A1L6PZ16"/>
<evidence type="ECO:0000256" key="2">
    <source>
        <dbReference type="ARBA" id="ARBA00006464"/>
    </source>
</evidence>
<accession>A0A1L6PZ16</accession>
<dbReference type="NCBIfam" id="TIGR03025">
    <property type="entry name" value="EPS_sugtrans"/>
    <property type="match status" value="1"/>
</dbReference>
<protein>
    <submittedName>
        <fullName evidence="8">Glucose-1-phosphate transferase CpsE</fullName>
    </submittedName>
</protein>
<dbReference type="GO" id="GO:0016780">
    <property type="term" value="F:phosphotransferase activity, for other substituted phosphate groups"/>
    <property type="evidence" value="ECO:0007669"/>
    <property type="project" value="TreeGrafter"/>
</dbReference>
<dbReference type="PANTHER" id="PTHR30576:SF10">
    <property type="entry name" value="SLL5057 PROTEIN"/>
    <property type="match status" value="1"/>
</dbReference>
<dbReference type="InterPro" id="IPR003362">
    <property type="entry name" value="Bact_transf"/>
</dbReference>
<dbReference type="InterPro" id="IPR017475">
    <property type="entry name" value="EPS_sugar_tfrase"/>
</dbReference>
<keyword evidence="5" id="KW-1133">Transmembrane helix</keyword>
<sequence>MKEKENIQKIIIAMIQTVVVYVSVSLTLTLITPNFKSNKDLLFVLLIHYIVFYLSDFYRDFWSRGYLEEFKMVLKYSFYYIFISSSLFFIFKNSFTTTRLSFFTFIAMNSILLYLLNSFLKYYRKYSYAKFSRDTKVVLITNKDSLSKMTFRNKYDHNYIAVCILDSSEKDCYDLKHNSLRIINKDALTSELTCLTVDQAFINIPIELFGKYQIQDIIIDIEAMGVIVNVNVEALSFDNIGEKRIQTFEGYSVITYSMKFYKYSHLIAKRFLDIMGAIIGLLICGIVAIFLVPQIRKDGGPAIFSQNRVGRNGRIFRFYKFRSMRVDAEQIKKDLLVHNQMTGLMFKLEDDPRITKIGKFIRKTSIDELPQFYNVLKGDMSLVGTRPPTVDEYEKYNSTQKRRLSFKPGITGLWQISGRNNITDFDEIVKLDVQYINEWSIWSDIKIILITLKVVLLGTGAK</sequence>
<name>A0A1L6PZ16_STRAG</name>
<evidence type="ECO:0000256" key="3">
    <source>
        <dbReference type="ARBA" id="ARBA00022679"/>
    </source>
</evidence>
<organism evidence="8">
    <name type="scientific">Streptococcus agalactiae</name>
    <dbReference type="NCBI Taxonomy" id="1311"/>
    <lineage>
        <taxon>Bacteria</taxon>
        <taxon>Bacillati</taxon>
        <taxon>Bacillota</taxon>
        <taxon>Bacilli</taxon>
        <taxon>Lactobacillales</taxon>
        <taxon>Streptococcaceae</taxon>
        <taxon>Streptococcus</taxon>
    </lineage>
</organism>
<keyword evidence="6" id="KW-0472">Membrane</keyword>
<dbReference type="RefSeq" id="WP_000659594.1">
    <property type="nucleotide sequence ID" value="NZ_CP013908.1"/>
</dbReference>
<proteinExistence type="inferred from homology"/>
<reference evidence="8" key="1">
    <citation type="submission" date="2016-12" db="EMBL/GenBank/DDBJ databases">
        <title>Comparison of molecular serotyping approaches of Streptococcus agalactiae from genomic sequences.</title>
        <authorList>
            <person name="Kapatai G."/>
            <person name="Patel D."/>
            <person name="Efstratiou A."/>
            <person name="Chalker V.J."/>
        </authorList>
    </citation>
    <scope>NUCLEOTIDE SEQUENCE</scope>
    <source>
        <strain evidence="8">NT6</strain>
    </source>
</reference>
<dbReference type="PANTHER" id="PTHR30576">
    <property type="entry name" value="COLANIC BIOSYNTHESIS UDP-GLUCOSE LIPID CARRIER TRANSFERASE"/>
    <property type="match status" value="1"/>
</dbReference>
<dbReference type="Pfam" id="PF02397">
    <property type="entry name" value="Bac_transf"/>
    <property type="match status" value="1"/>
</dbReference>
<keyword evidence="3 8" id="KW-0808">Transferase</keyword>
<comment type="similarity">
    <text evidence="2">Belongs to the bacterial sugar transferase family.</text>
</comment>
<feature type="domain" description="Bacterial sugar transferase" evidence="7">
    <location>
        <begin position="269"/>
        <end position="456"/>
    </location>
</feature>
<evidence type="ECO:0000256" key="6">
    <source>
        <dbReference type="ARBA" id="ARBA00023136"/>
    </source>
</evidence>
<dbReference type="EMBL" id="LT671989">
    <property type="protein sequence ID" value="SIO74077.1"/>
    <property type="molecule type" value="Genomic_DNA"/>
</dbReference>
<keyword evidence="4" id="KW-0812">Transmembrane</keyword>
<evidence type="ECO:0000256" key="5">
    <source>
        <dbReference type="ARBA" id="ARBA00022989"/>
    </source>
</evidence>
<evidence type="ECO:0000313" key="8">
    <source>
        <dbReference type="EMBL" id="SIO74077.1"/>
    </source>
</evidence>
<evidence type="ECO:0000256" key="1">
    <source>
        <dbReference type="ARBA" id="ARBA00004141"/>
    </source>
</evidence>
<evidence type="ECO:0000256" key="4">
    <source>
        <dbReference type="ARBA" id="ARBA00022692"/>
    </source>
</evidence>